<evidence type="ECO:0000313" key="4">
    <source>
        <dbReference type="Proteomes" id="UP000629287"/>
    </source>
</evidence>
<name>A0A8I0TN55_9ACTN</name>
<keyword evidence="2" id="KW-0349">Heme</keyword>
<comment type="caution">
    <text evidence="3">The sequence shown here is derived from an EMBL/GenBank/DDBJ whole genome shotgun (WGS) entry which is preliminary data.</text>
</comment>
<dbReference type="EMBL" id="JADBGF010000001">
    <property type="protein sequence ID" value="MBE1594139.1"/>
    <property type="molecule type" value="Genomic_DNA"/>
</dbReference>
<evidence type="ECO:0000256" key="2">
    <source>
        <dbReference type="RuleBase" id="RU000461"/>
    </source>
</evidence>
<dbReference type="GO" id="GO:0020037">
    <property type="term" value="F:heme binding"/>
    <property type="evidence" value="ECO:0007669"/>
    <property type="project" value="InterPro"/>
</dbReference>
<dbReference type="Proteomes" id="UP000629287">
    <property type="component" value="Unassembled WGS sequence"/>
</dbReference>
<organism evidence="3 4">
    <name type="scientific">Streptomyces stelliscabiei</name>
    <dbReference type="NCBI Taxonomy" id="146820"/>
    <lineage>
        <taxon>Bacteria</taxon>
        <taxon>Bacillati</taxon>
        <taxon>Actinomycetota</taxon>
        <taxon>Actinomycetes</taxon>
        <taxon>Kitasatosporales</taxon>
        <taxon>Streptomycetaceae</taxon>
        <taxon>Streptomyces</taxon>
    </lineage>
</organism>
<keyword evidence="2" id="KW-0408">Iron</keyword>
<dbReference type="GO" id="GO:0004497">
    <property type="term" value="F:monooxygenase activity"/>
    <property type="evidence" value="ECO:0007669"/>
    <property type="project" value="UniProtKB-KW"/>
</dbReference>
<keyword evidence="2" id="KW-0503">Monooxygenase</keyword>
<dbReference type="Gene3D" id="1.10.630.10">
    <property type="entry name" value="Cytochrome P450"/>
    <property type="match status" value="1"/>
</dbReference>
<reference evidence="3 4" key="1">
    <citation type="submission" date="2020-10" db="EMBL/GenBank/DDBJ databases">
        <title>Sequencing the genomes of 1000 actinobacteria strains.</title>
        <authorList>
            <person name="Klenk H.-P."/>
        </authorList>
    </citation>
    <scope>NUCLEOTIDE SEQUENCE [LARGE SCALE GENOMIC DNA]</scope>
    <source>
        <strain evidence="3 4">DSM 41803</strain>
    </source>
</reference>
<dbReference type="SUPFAM" id="SSF48264">
    <property type="entry name" value="Cytochrome P450"/>
    <property type="match status" value="1"/>
</dbReference>
<dbReference type="InterPro" id="IPR036396">
    <property type="entry name" value="Cyt_P450_sf"/>
</dbReference>
<protein>
    <submittedName>
        <fullName evidence="3">Cytochrome P450</fullName>
    </submittedName>
</protein>
<dbReference type="InterPro" id="IPR017972">
    <property type="entry name" value="Cyt_P450_CS"/>
</dbReference>
<dbReference type="GO" id="GO:0005506">
    <property type="term" value="F:iron ion binding"/>
    <property type="evidence" value="ECO:0007669"/>
    <property type="project" value="InterPro"/>
</dbReference>
<keyword evidence="2" id="KW-0560">Oxidoreductase</keyword>
<dbReference type="GO" id="GO:0016705">
    <property type="term" value="F:oxidoreductase activity, acting on paired donors, with incorporation or reduction of molecular oxygen"/>
    <property type="evidence" value="ECO:0007669"/>
    <property type="project" value="InterPro"/>
</dbReference>
<dbReference type="PANTHER" id="PTHR46696">
    <property type="entry name" value="P450, PUTATIVE (EUROFUNG)-RELATED"/>
    <property type="match status" value="1"/>
</dbReference>
<dbReference type="InterPro" id="IPR002397">
    <property type="entry name" value="Cyt_P450_B"/>
</dbReference>
<evidence type="ECO:0000313" key="3">
    <source>
        <dbReference type="EMBL" id="MBE1594139.1"/>
    </source>
</evidence>
<dbReference type="PANTHER" id="PTHR46696:SF6">
    <property type="entry name" value="P450, PUTATIVE (EUROFUNG)-RELATED"/>
    <property type="match status" value="1"/>
</dbReference>
<dbReference type="RefSeq" id="WP_050399405.1">
    <property type="nucleotide sequence ID" value="NZ_JADBGF010000001.1"/>
</dbReference>
<dbReference type="Pfam" id="PF00067">
    <property type="entry name" value="p450"/>
    <property type="match status" value="1"/>
</dbReference>
<keyword evidence="4" id="KW-1185">Reference proteome</keyword>
<dbReference type="AlphaFoldDB" id="A0A8I0TN55"/>
<keyword evidence="2" id="KW-0479">Metal-binding</keyword>
<gene>
    <name evidence="3" type="ORF">H4687_000268</name>
</gene>
<proteinExistence type="inferred from homology"/>
<accession>A0A8I0TN55</accession>
<sequence length="420" mass="46383">MSVTHDLVRRSATGRPVIDFDHHSPAYRDTWKQLAARFHATGSPIAWTEHHGGYWVVASWEEVQRIGSDWETFTSVNDLTGTENGGKGQLIPQMPYRLHLGESDPPLHTERRRIEAPFFTPKALRQWAPVARQYLDEALDKVAGRGQAELIDDVIIPTTARTTLYVLGYDADDWHDAAYAAHEGVYLLPDDPRYPHEAQARLRVRFRDMLAARSQNPAGDVLSALATGTVQGEPLGLEVAESMVNALVFGGFDTTTAATASALIHLTQHPDQAERVRTDAAYRKNAIEEFLRFWPPGTGIARTAVRDTEILGQPIARGESVYMWLAGANRDPLKFPDPDRLDLERDNARDHVSFSTGNHRCLGSPLAKAELDAMLETILTRLPGLRIDPDAVVGYPSIGGAHGYISVPATFTPTSTPTEV</sequence>
<dbReference type="GeneID" id="86824951"/>
<dbReference type="InterPro" id="IPR001128">
    <property type="entry name" value="Cyt_P450"/>
</dbReference>
<dbReference type="PRINTS" id="PR00359">
    <property type="entry name" value="BP450"/>
</dbReference>
<dbReference type="OrthoDB" id="3209493at2"/>
<dbReference type="PROSITE" id="PS00086">
    <property type="entry name" value="CYTOCHROME_P450"/>
    <property type="match status" value="1"/>
</dbReference>
<comment type="similarity">
    <text evidence="1 2">Belongs to the cytochrome P450 family.</text>
</comment>
<evidence type="ECO:0000256" key="1">
    <source>
        <dbReference type="ARBA" id="ARBA00010617"/>
    </source>
</evidence>
<dbReference type="PRINTS" id="PR00385">
    <property type="entry name" value="P450"/>
</dbReference>